<proteinExistence type="predicted"/>
<evidence type="ECO:0000313" key="2">
    <source>
        <dbReference type="WBParaSite" id="Pan_g20389.t1"/>
    </source>
</evidence>
<reference evidence="2" key="2">
    <citation type="submission" date="2020-10" db="UniProtKB">
        <authorList>
            <consortium name="WormBaseParasite"/>
        </authorList>
    </citation>
    <scope>IDENTIFICATION</scope>
</reference>
<dbReference type="AlphaFoldDB" id="A0A7E4VFX0"/>
<organism evidence="1 2">
    <name type="scientific">Panagrellus redivivus</name>
    <name type="common">Microworm</name>
    <dbReference type="NCBI Taxonomy" id="6233"/>
    <lineage>
        <taxon>Eukaryota</taxon>
        <taxon>Metazoa</taxon>
        <taxon>Ecdysozoa</taxon>
        <taxon>Nematoda</taxon>
        <taxon>Chromadorea</taxon>
        <taxon>Rhabditida</taxon>
        <taxon>Tylenchina</taxon>
        <taxon>Panagrolaimomorpha</taxon>
        <taxon>Panagrolaimoidea</taxon>
        <taxon>Panagrolaimidae</taxon>
        <taxon>Panagrellus</taxon>
    </lineage>
</organism>
<sequence length="343" mass="38957">MLLQLVLLECNDEISPEQRMEKIVTYAAINDQTMEEVTIFLKETDKCDVHHPSSIEFEVGNIGFKWNSEDFNLLLVNTIIENCKVMNFTQTDDSELEPWFRGALAARKNLVQLNIMNVMECTVLLFQTLVQFPKINKITFRGINQEMADILTLYSRANNVTIYDFCEEDPLPIVKSIDLQTVSPNCSFKHAVDTLSPITEFLQVNSQATDFTTAIRQFESLFKVKHVKSLTVCIGFEPSIAGTNLRVFTKKLVICIKMYVAVIKRLMATTKIPTVSVGVLLTTNVNPINDDYIEQLLILENIEYKRHPACGFTMFDLKVNENQTAVFGVKMAHIQGVPLANQE</sequence>
<keyword evidence="1" id="KW-1185">Reference proteome</keyword>
<dbReference type="WBParaSite" id="Pan_g20389.t1">
    <property type="protein sequence ID" value="Pan_g20389.t1"/>
    <property type="gene ID" value="Pan_g20389"/>
</dbReference>
<accession>A0A7E4VFX0</accession>
<protein>
    <submittedName>
        <fullName evidence="2">FTH domain-containing protein</fullName>
    </submittedName>
</protein>
<name>A0A7E4VFX0_PANRE</name>
<reference evidence="1" key="1">
    <citation type="journal article" date="2013" name="Genetics">
        <title>The draft genome and transcriptome of Panagrellus redivivus are shaped by the harsh demands of a free-living lifestyle.</title>
        <authorList>
            <person name="Srinivasan J."/>
            <person name="Dillman A.R."/>
            <person name="Macchietto M.G."/>
            <person name="Heikkinen L."/>
            <person name="Lakso M."/>
            <person name="Fracchia K.M."/>
            <person name="Antoshechkin I."/>
            <person name="Mortazavi A."/>
            <person name="Wong G."/>
            <person name="Sternberg P.W."/>
        </authorList>
    </citation>
    <scope>NUCLEOTIDE SEQUENCE [LARGE SCALE GENOMIC DNA]</scope>
    <source>
        <strain evidence="1">MT8872</strain>
    </source>
</reference>
<evidence type="ECO:0000313" key="1">
    <source>
        <dbReference type="Proteomes" id="UP000492821"/>
    </source>
</evidence>
<dbReference type="Proteomes" id="UP000492821">
    <property type="component" value="Unassembled WGS sequence"/>
</dbReference>